<dbReference type="eggNOG" id="COG3428">
    <property type="taxonomic scope" value="Bacteria"/>
</dbReference>
<dbReference type="PIRSF" id="PIRSF026631">
    <property type="entry name" value="UCP026631"/>
    <property type="match status" value="1"/>
</dbReference>
<dbReference type="HOGENOM" id="CLU_553086_0_0_9"/>
<dbReference type="Proteomes" id="UP000289664">
    <property type="component" value="Chromosome"/>
</dbReference>
<dbReference type="PANTHER" id="PTHR34473:SF3">
    <property type="entry name" value="TRANSMEMBRANE PROTEIN-RELATED"/>
    <property type="match status" value="1"/>
</dbReference>
<feature type="domain" description="YdbS-like PH" evidence="1">
    <location>
        <begin position="267"/>
        <end position="311"/>
    </location>
</feature>
<name>B0NA63_CLOS5</name>
<feature type="domain" description="YdbS-like PH" evidence="1">
    <location>
        <begin position="87"/>
        <end position="165"/>
    </location>
</feature>
<dbReference type="AlphaFoldDB" id="B0NA63"/>
<accession>B0NA63</accession>
<dbReference type="KEGG" id="csci:HDCHBGLK_00346"/>
<dbReference type="InterPro" id="IPR014529">
    <property type="entry name" value="UCP026631"/>
</dbReference>
<evidence type="ECO:0000259" key="1">
    <source>
        <dbReference type="Pfam" id="PF03703"/>
    </source>
</evidence>
<evidence type="ECO:0000313" key="2">
    <source>
        <dbReference type="EMBL" id="QBF72999.1"/>
    </source>
</evidence>
<dbReference type="InterPro" id="IPR005182">
    <property type="entry name" value="YdbS-like_PH"/>
</dbReference>
<sequence length="503" mass="55686">MGKKMEKKMENNIRFRNHISIVAERLGRVLLLVIVAAISGLAQNVKALANSSGMDAKDAKVILLACGAILLLLAIGAAWQFIVWSKTYISIYDNTIVIERNTLNRKKDTIGIKNISNVNMERNLFEMLAGTSKIKLDTNSMTTANKTDVTIVLKKEDAQSLRQYLMDLMEASGEESIKEKKADAGQPQYDVEASLGDMVVHGLFSINLFSLLILLGCAVGMAEVVSDTLGQGFAGKSIMGILASILVMATVFMSALWDIIKGFVKYYDFKVKRIEDRLYIRYGFLKKVSYTIPVDKINALKLTQSLLGRMSHRYMAEIVNVGMGDDEAEKQSFLLLYSKKEALDAKLHSLLPEFEDAVRMPVSRQPKGTLAAWMMPLLAYCAVVAGVAGTLAELLPRYRGWIGAGMAGLIALTIFLMALRYATAGFAVGKKCVVLANGYFRRCLSYVSYEKIQHVQLEQNFIAKRMGIQKGSLYLLASADSRVQGIPYFPKKEVDIIKSNMVS</sequence>
<gene>
    <name evidence="2" type="ORF">HDCHBGLK_00346</name>
</gene>
<dbReference type="STRING" id="411468.CLOSCI_00331"/>
<dbReference type="Pfam" id="PF03703">
    <property type="entry name" value="bPH_2"/>
    <property type="match status" value="3"/>
</dbReference>
<keyword evidence="3" id="KW-1185">Reference proteome</keyword>
<reference evidence="2 3" key="1">
    <citation type="journal article" date="2019" name="Appl. Environ. Microbiol.">
        <title>Clostridium scindens ATCC 35704: integration of nutritional requirements, the complete genome sequence, and global transcriptional responses to bile acids.</title>
        <authorList>
            <person name="Devendran S."/>
            <person name="Shrestha R."/>
            <person name="Alves J.M.P."/>
            <person name="Wolf P.G."/>
            <person name="Ly L."/>
            <person name="Hernandez A.G."/>
            <person name="Mendez-Garcia C."/>
            <person name="Inboden A."/>
            <person name="Wiley J."/>
            <person name="Paul O."/>
            <person name="Allen A."/>
            <person name="Springer E."/>
            <person name="Wright C.L."/>
            <person name="Fields C.J."/>
            <person name="Daniel S.L."/>
            <person name="Ridlon J.M."/>
        </authorList>
    </citation>
    <scope>NUCLEOTIDE SEQUENCE [LARGE SCALE GENOMIC DNA]</scope>
    <source>
        <strain evidence="2 3">ATCC 35704</strain>
    </source>
</reference>
<organism evidence="2 3">
    <name type="scientific">Clostridium scindens (strain ATCC 35704 / DSM 5676 / VPI 13733 / 19)</name>
    <dbReference type="NCBI Taxonomy" id="411468"/>
    <lineage>
        <taxon>Bacteria</taxon>
        <taxon>Bacillati</taxon>
        <taxon>Bacillota</taxon>
        <taxon>Clostridia</taxon>
        <taxon>Lachnospirales</taxon>
        <taxon>Lachnospiraceae</taxon>
    </lineage>
</organism>
<protein>
    <recommendedName>
        <fullName evidence="1">YdbS-like PH domain-containing protein</fullName>
    </recommendedName>
</protein>
<evidence type="ECO:0000313" key="3">
    <source>
        <dbReference type="Proteomes" id="UP000289664"/>
    </source>
</evidence>
<feature type="domain" description="YdbS-like PH" evidence="1">
    <location>
        <begin position="421"/>
        <end position="480"/>
    </location>
</feature>
<dbReference type="EMBL" id="CP036170">
    <property type="protein sequence ID" value="QBF72999.1"/>
    <property type="molecule type" value="Genomic_DNA"/>
</dbReference>
<proteinExistence type="predicted"/>
<dbReference type="PANTHER" id="PTHR34473">
    <property type="entry name" value="UPF0699 TRANSMEMBRANE PROTEIN YDBS"/>
    <property type="match status" value="1"/>
</dbReference>